<sequence>MTSREVIDFFAPPKESVEVVRDWLVAAGIDSKRITQSVNKQWIQFDATVSEAENLLYTEYFVWEHVSTGTENIAAEDYHIPNDVQKHIDYITPGIRLRADPGKVAKLKRRQEAAALEKRGVTSMNTGMVPISEAGTLPPLNITNCDTYVTNQCIRNQYRIPKGDKAAPGNELGVFESLNDHYSQNDLDVYWSTLYPEIPNGTYPIDKLIDGAIGASPTVEDAGIESDLDFEAAWPLIWPQKTILFQTDDQYYEINQTDLLTPYLGFWNTFYDALDGSYCTYSAYGETGNCVEPECLDPSYPDPNPGGYKGELQCGVYEPTNVISISYGGGEADLPDYYQKRQCSEIMKLGLQGVTVVISSGDYGVGSYPGDFGYENGCAGPDSKVFYPASDASCPYVLSVGSTQFDDPTPTGPKCKLNEVATTRFASGGGFSNYFDTPEYQKDAVDKYFDSVTLTFTGYTDPGTNFSTVGDGVYKIGGRGYPDVGAIGDRFVIRGGGAWGRVGGTSLSAPVWAAILTRINEERIAIGKGSLGFVNPTLYAHPEVFHDITEGSNPACDSTGFLAAPGWDPVTGLG</sequence>
<feature type="active site" description="Charge relay system" evidence="8">
    <location>
        <position position="506"/>
    </location>
</feature>
<name>R8BG29_PHAM7</name>
<feature type="binding site" evidence="8">
    <location>
        <position position="548"/>
    </location>
    <ligand>
        <name>Ca(2+)</name>
        <dbReference type="ChEBI" id="CHEBI:29108"/>
    </ligand>
</feature>
<dbReference type="InterPro" id="IPR030400">
    <property type="entry name" value="Sedolisin_dom"/>
</dbReference>
<keyword evidence="7" id="KW-0865">Zymogen</keyword>
<evidence type="ECO:0000256" key="2">
    <source>
        <dbReference type="ARBA" id="ARBA00022670"/>
    </source>
</evidence>
<dbReference type="RefSeq" id="XP_007916966.1">
    <property type="nucleotide sequence ID" value="XM_007918775.1"/>
</dbReference>
<comment type="subcellular location">
    <subcellularLocation>
        <location evidence="1">Secreted</location>
        <location evidence="1">Extracellular space</location>
    </subcellularLocation>
</comment>
<evidence type="ECO:0000256" key="6">
    <source>
        <dbReference type="ARBA" id="ARBA00022837"/>
    </source>
</evidence>
<dbReference type="InterPro" id="IPR015366">
    <property type="entry name" value="S53_propep"/>
</dbReference>
<dbReference type="SMART" id="SM00944">
    <property type="entry name" value="Pro-kuma_activ"/>
    <property type="match status" value="1"/>
</dbReference>
<keyword evidence="11" id="KW-1185">Reference proteome</keyword>
<evidence type="ECO:0000256" key="4">
    <source>
        <dbReference type="ARBA" id="ARBA00022801"/>
    </source>
</evidence>
<dbReference type="PANTHER" id="PTHR14218">
    <property type="entry name" value="PROTEASE S8 TRIPEPTIDYL PEPTIDASE I CLN2"/>
    <property type="match status" value="1"/>
</dbReference>
<keyword evidence="4 8" id="KW-0378">Hydrolase</keyword>
<dbReference type="PROSITE" id="PS51695">
    <property type="entry name" value="SEDOLISIN"/>
    <property type="match status" value="1"/>
</dbReference>
<dbReference type="GO" id="GO:0005576">
    <property type="term" value="C:extracellular region"/>
    <property type="evidence" value="ECO:0007669"/>
    <property type="project" value="UniProtKB-SubCell"/>
</dbReference>
<dbReference type="HOGENOM" id="CLU_013783_4_0_1"/>
<dbReference type="SUPFAM" id="SSF54897">
    <property type="entry name" value="Protease propeptides/inhibitors"/>
    <property type="match status" value="1"/>
</dbReference>
<feature type="active site" description="Charge relay system" evidence="8">
    <location>
        <position position="229"/>
    </location>
</feature>
<accession>R8BG29</accession>
<protein>
    <submittedName>
        <fullName evidence="10">Putative alkaline serine protease protein</fullName>
    </submittedName>
</protein>
<dbReference type="SUPFAM" id="SSF52743">
    <property type="entry name" value="Subtilisin-like"/>
    <property type="match status" value="1"/>
</dbReference>
<dbReference type="PANTHER" id="PTHR14218:SF19">
    <property type="entry name" value="SERINE PROTEASE AORO, PUTATIVE (AFU_ORTHOLOGUE AFUA_6G10250)-RELATED"/>
    <property type="match status" value="1"/>
</dbReference>
<evidence type="ECO:0000313" key="10">
    <source>
        <dbReference type="EMBL" id="EON98244.1"/>
    </source>
</evidence>
<feature type="binding site" evidence="8">
    <location>
        <position position="568"/>
    </location>
    <ligand>
        <name>Ca(2+)</name>
        <dbReference type="ChEBI" id="CHEBI:29108"/>
    </ligand>
</feature>
<evidence type="ECO:0000256" key="1">
    <source>
        <dbReference type="ARBA" id="ARBA00004239"/>
    </source>
</evidence>
<comment type="cofactor">
    <cofactor evidence="8">
        <name>Ca(2+)</name>
        <dbReference type="ChEBI" id="CHEBI:29108"/>
    </cofactor>
    <text evidence="8">Binds 1 Ca(2+) ion per subunit.</text>
</comment>
<evidence type="ECO:0000256" key="8">
    <source>
        <dbReference type="PROSITE-ProRule" id="PRU01032"/>
    </source>
</evidence>
<dbReference type="CDD" id="cd04056">
    <property type="entry name" value="Peptidases_S53"/>
    <property type="match status" value="1"/>
</dbReference>
<dbReference type="AlphaFoldDB" id="R8BG29"/>
<dbReference type="eggNOG" id="ENOG502QTN1">
    <property type="taxonomic scope" value="Eukaryota"/>
</dbReference>
<evidence type="ECO:0000256" key="5">
    <source>
        <dbReference type="ARBA" id="ARBA00022825"/>
    </source>
</evidence>
<feature type="domain" description="Peptidase S53" evidence="9">
    <location>
        <begin position="148"/>
        <end position="574"/>
    </location>
</feature>
<dbReference type="GO" id="GO:0046872">
    <property type="term" value="F:metal ion binding"/>
    <property type="evidence" value="ECO:0007669"/>
    <property type="project" value="UniProtKB-UniRule"/>
</dbReference>
<dbReference type="Proteomes" id="UP000014074">
    <property type="component" value="Unassembled WGS sequence"/>
</dbReference>
<feature type="binding site" evidence="8">
    <location>
        <position position="547"/>
    </location>
    <ligand>
        <name>Ca(2+)</name>
        <dbReference type="ChEBI" id="CHEBI:29108"/>
    </ligand>
</feature>
<dbReference type="GO" id="GO:0008240">
    <property type="term" value="F:tripeptidyl-peptidase activity"/>
    <property type="evidence" value="ECO:0007669"/>
    <property type="project" value="TreeGrafter"/>
</dbReference>
<organism evidence="10 11">
    <name type="scientific">Phaeoacremonium minimum (strain UCR-PA7)</name>
    <name type="common">Esca disease fungus</name>
    <name type="synonym">Togninia minima</name>
    <dbReference type="NCBI Taxonomy" id="1286976"/>
    <lineage>
        <taxon>Eukaryota</taxon>
        <taxon>Fungi</taxon>
        <taxon>Dikarya</taxon>
        <taxon>Ascomycota</taxon>
        <taxon>Pezizomycotina</taxon>
        <taxon>Sordariomycetes</taxon>
        <taxon>Sordariomycetidae</taxon>
        <taxon>Togniniales</taxon>
        <taxon>Togniniaceae</taxon>
        <taxon>Phaeoacremonium</taxon>
    </lineage>
</organism>
<dbReference type="EMBL" id="KB933223">
    <property type="protein sequence ID" value="EON98244.1"/>
    <property type="molecule type" value="Genomic_DNA"/>
</dbReference>
<dbReference type="GO" id="GO:0004252">
    <property type="term" value="F:serine-type endopeptidase activity"/>
    <property type="evidence" value="ECO:0007669"/>
    <property type="project" value="UniProtKB-UniRule"/>
</dbReference>
<dbReference type="InterPro" id="IPR050819">
    <property type="entry name" value="Tripeptidyl-peptidase_I"/>
</dbReference>
<dbReference type="Gene3D" id="3.40.50.200">
    <property type="entry name" value="Peptidase S8/S53 domain"/>
    <property type="match status" value="1"/>
</dbReference>
<dbReference type="KEGG" id="tmn:UCRPA7_6236"/>
<reference evidence="11" key="1">
    <citation type="journal article" date="2013" name="Genome Announc.">
        <title>Draft genome sequence of the ascomycete Phaeoacremonium aleophilum strain UCR-PA7, a causal agent of the esca disease complex in grapevines.</title>
        <authorList>
            <person name="Blanco-Ulate B."/>
            <person name="Rolshausen P."/>
            <person name="Cantu D."/>
        </authorList>
    </citation>
    <scope>NUCLEOTIDE SEQUENCE [LARGE SCALE GENOMIC DNA]</scope>
    <source>
        <strain evidence="11">UCR-PA7</strain>
    </source>
</reference>
<evidence type="ECO:0000259" key="9">
    <source>
        <dbReference type="PROSITE" id="PS51695"/>
    </source>
</evidence>
<feature type="active site" description="Charge relay system" evidence="8">
    <location>
        <position position="225"/>
    </location>
</feature>
<keyword evidence="3 8" id="KW-0479">Metal-binding</keyword>
<evidence type="ECO:0000313" key="11">
    <source>
        <dbReference type="Proteomes" id="UP000014074"/>
    </source>
</evidence>
<dbReference type="InterPro" id="IPR036852">
    <property type="entry name" value="Peptidase_S8/S53_dom_sf"/>
</dbReference>
<evidence type="ECO:0000256" key="7">
    <source>
        <dbReference type="ARBA" id="ARBA00023145"/>
    </source>
</evidence>
<dbReference type="OrthoDB" id="409122at2759"/>
<dbReference type="GeneID" id="19326871"/>
<gene>
    <name evidence="10" type="ORF">UCRPA7_6236</name>
</gene>
<dbReference type="GO" id="GO:0006508">
    <property type="term" value="P:proteolysis"/>
    <property type="evidence" value="ECO:0007669"/>
    <property type="project" value="UniProtKB-KW"/>
</dbReference>
<proteinExistence type="predicted"/>
<evidence type="ECO:0000256" key="3">
    <source>
        <dbReference type="ARBA" id="ARBA00022723"/>
    </source>
</evidence>
<keyword evidence="2 8" id="KW-0645">Protease</keyword>
<feature type="binding site" evidence="8">
    <location>
        <position position="566"/>
    </location>
    <ligand>
        <name>Ca(2+)</name>
        <dbReference type="ChEBI" id="CHEBI:29108"/>
    </ligand>
</feature>
<keyword evidence="5 8" id="KW-0720">Serine protease</keyword>
<dbReference type="CDD" id="cd11377">
    <property type="entry name" value="Pro-peptidase_S53"/>
    <property type="match status" value="1"/>
</dbReference>
<keyword evidence="6 8" id="KW-0106">Calcium</keyword>
<dbReference type="Pfam" id="PF09286">
    <property type="entry name" value="Pro-kuma_activ"/>
    <property type="match status" value="1"/>
</dbReference>